<accession>A0A484KP07</accession>
<dbReference type="EMBL" id="OOIL02000334">
    <property type="protein sequence ID" value="VFQ63816.1"/>
    <property type="molecule type" value="Genomic_DNA"/>
</dbReference>
<keyword evidence="2" id="KW-1185">Reference proteome</keyword>
<dbReference type="Proteomes" id="UP000595140">
    <property type="component" value="Unassembled WGS sequence"/>
</dbReference>
<proteinExistence type="predicted"/>
<dbReference type="OrthoDB" id="1302694at2759"/>
<sequence>MSSSADLSTELVYVAGSKHFPIKLTKTNFLVWRQQVHSTLVGLDLLALVNGTAATPDRFLDAGSKKPNPAYMLWHRQDQILLGAILGSLSKSVQPLISLATTAHEAWTQLTTHLASMSRGRVLSIKAQLAENPRGSRSIEEFMSDMTTISDELALAGSPVDPDDLLMVSIMSQL</sequence>
<dbReference type="PANTHER" id="PTHR47481:SF43">
    <property type="entry name" value="RETROTRANSPOSON COPIA-LIKE N-TERMINAL DOMAIN-CONTAINING PROTEIN"/>
    <property type="match status" value="1"/>
</dbReference>
<reference evidence="1 2" key="1">
    <citation type="submission" date="2018-04" db="EMBL/GenBank/DDBJ databases">
        <authorList>
            <person name="Vogel A."/>
        </authorList>
    </citation>
    <scope>NUCLEOTIDE SEQUENCE [LARGE SCALE GENOMIC DNA]</scope>
</reference>
<evidence type="ECO:0000313" key="1">
    <source>
        <dbReference type="EMBL" id="VFQ63816.1"/>
    </source>
</evidence>
<feature type="non-terminal residue" evidence="1">
    <location>
        <position position="174"/>
    </location>
</feature>
<name>A0A484KP07_9ASTE</name>
<protein>
    <recommendedName>
        <fullName evidence="3">Retrotransposon Copia-like N-terminal domain-containing protein</fullName>
    </recommendedName>
</protein>
<evidence type="ECO:0000313" key="2">
    <source>
        <dbReference type="Proteomes" id="UP000595140"/>
    </source>
</evidence>
<organism evidence="1 2">
    <name type="scientific">Cuscuta campestris</name>
    <dbReference type="NCBI Taxonomy" id="132261"/>
    <lineage>
        <taxon>Eukaryota</taxon>
        <taxon>Viridiplantae</taxon>
        <taxon>Streptophyta</taxon>
        <taxon>Embryophyta</taxon>
        <taxon>Tracheophyta</taxon>
        <taxon>Spermatophyta</taxon>
        <taxon>Magnoliopsida</taxon>
        <taxon>eudicotyledons</taxon>
        <taxon>Gunneridae</taxon>
        <taxon>Pentapetalae</taxon>
        <taxon>asterids</taxon>
        <taxon>lamiids</taxon>
        <taxon>Solanales</taxon>
        <taxon>Convolvulaceae</taxon>
        <taxon>Cuscuteae</taxon>
        <taxon>Cuscuta</taxon>
        <taxon>Cuscuta subgen. Grammica</taxon>
        <taxon>Cuscuta sect. Cleistogrammica</taxon>
    </lineage>
</organism>
<evidence type="ECO:0008006" key="3">
    <source>
        <dbReference type="Google" id="ProtNLM"/>
    </source>
</evidence>
<dbReference type="AlphaFoldDB" id="A0A484KP07"/>
<dbReference type="PANTHER" id="PTHR47481">
    <property type="match status" value="1"/>
</dbReference>
<dbReference type="Pfam" id="PF14223">
    <property type="entry name" value="Retrotran_gag_2"/>
    <property type="match status" value="1"/>
</dbReference>
<gene>
    <name evidence="1" type="ORF">CCAM_LOCUS5592</name>
</gene>